<sequence>MFLLPLRSRFCADAKHLQPSGPYAHSSPFGSPTDSTPRSLHPAIGTPNLFFAPKARQQRIYAPGRNDPGRASLLRS</sequence>
<organism evidence="2 3">
    <name type="scientific">Ceraceosorus bombacis</name>
    <dbReference type="NCBI Taxonomy" id="401625"/>
    <lineage>
        <taxon>Eukaryota</taxon>
        <taxon>Fungi</taxon>
        <taxon>Dikarya</taxon>
        <taxon>Basidiomycota</taxon>
        <taxon>Ustilaginomycotina</taxon>
        <taxon>Exobasidiomycetes</taxon>
        <taxon>Ceraceosorales</taxon>
        <taxon>Ceraceosoraceae</taxon>
        <taxon>Ceraceosorus</taxon>
    </lineage>
</organism>
<dbReference type="AlphaFoldDB" id="A0A0P1BCW8"/>
<reference evidence="2 3" key="1">
    <citation type="submission" date="2014-09" db="EMBL/GenBank/DDBJ databases">
        <authorList>
            <person name="Magalhaes I.L.F."/>
            <person name="Oliveira U."/>
            <person name="Santos F.R."/>
            <person name="Vidigal T.H.D.A."/>
            <person name="Brescovit A.D."/>
            <person name="Santos A.J."/>
        </authorList>
    </citation>
    <scope>NUCLEOTIDE SEQUENCE [LARGE SCALE GENOMIC DNA]</scope>
</reference>
<feature type="compositionally biased region" description="Polar residues" evidence="1">
    <location>
        <begin position="28"/>
        <end position="38"/>
    </location>
</feature>
<protein>
    <submittedName>
        <fullName evidence="2">Uncharacterized protein</fullName>
    </submittedName>
</protein>
<proteinExistence type="predicted"/>
<accession>A0A0P1BCW8</accession>
<feature type="region of interest" description="Disordered" evidence="1">
    <location>
        <begin position="16"/>
        <end position="48"/>
    </location>
</feature>
<name>A0A0P1BCW8_9BASI</name>
<evidence type="ECO:0000256" key="1">
    <source>
        <dbReference type="SAM" id="MobiDB-lite"/>
    </source>
</evidence>
<evidence type="ECO:0000313" key="3">
    <source>
        <dbReference type="Proteomes" id="UP000054845"/>
    </source>
</evidence>
<dbReference type="Proteomes" id="UP000054845">
    <property type="component" value="Unassembled WGS sequence"/>
</dbReference>
<evidence type="ECO:0000313" key="2">
    <source>
        <dbReference type="EMBL" id="CEH13232.1"/>
    </source>
</evidence>
<keyword evidence="3" id="KW-1185">Reference proteome</keyword>
<dbReference type="EMBL" id="CCYA01000206">
    <property type="protein sequence ID" value="CEH13232.1"/>
    <property type="molecule type" value="Genomic_DNA"/>
</dbReference>